<feature type="chain" id="PRO_5032920751" description="Cleaved adhesin domain-containing protein" evidence="2">
    <location>
        <begin position="26"/>
        <end position="555"/>
    </location>
</feature>
<evidence type="ECO:0000313" key="3">
    <source>
        <dbReference type="EMBL" id="MBA8888621.1"/>
    </source>
</evidence>
<keyword evidence="4" id="KW-1185">Reference proteome</keyword>
<feature type="signal peptide" evidence="2">
    <location>
        <begin position="1"/>
        <end position="25"/>
    </location>
</feature>
<evidence type="ECO:0000313" key="4">
    <source>
        <dbReference type="Proteomes" id="UP000550401"/>
    </source>
</evidence>
<dbReference type="Proteomes" id="UP000550401">
    <property type="component" value="Unassembled WGS sequence"/>
</dbReference>
<evidence type="ECO:0008006" key="5">
    <source>
        <dbReference type="Google" id="ProtNLM"/>
    </source>
</evidence>
<comment type="caution">
    <text evidence="3">The sequence shown here is derived from an EMBL/GenBank/DDBJ whole genome shotgun (WGS) entry which is preliminary data.</text>
</comment>
<proteinExistence type="predicted"/>
<evidence type="ECO:0000256" key="2">
    <source>
        <dbReference type="SAM" id="SignalP"/>
    </source>
</evidence>
<gene>
    <name evidence="3" type="ORF">FHW12_002854</name>
</gene>
<organism evidence="3 4">
    <name type="scientific">Dokdonella fugitiva</name>
    <dbReference type="NCBI Taxonomy" id="328517"/>
    <lineage>
        <taxon>Bacteria</taxon>
        <taxon>Pseudomonadati</taxon>
        <taxon>Pseudomonadota</taxon>
        <taxon>Gammaproteobacteria</taxon>
        <taxon>Lysobacterales</taxon>
        <taxon>Rhodanobacteraceae</taxon>
        <taxon>Dokdonella</taxon>
    </lineage>
</organism>
<name>A0A839F917_9GAMM</name>
<dbReference type="EMBL" id="JACGXL010000004">
    <property type="protein sequence ID" value="MBA8888621.1"/>
    <property type="molecule type" value="Genomic_DNA"/>
</dbReference>
<feature type="region of interest" description="Disordered" evidence="1">
    <location>
        <begin position="533"/>
        <end position="555"/>
    </location>
</feature>
<sequence length="555" mass="57828">MKSMHKRNILAAAITCAVAAPAAQAVDLLYQPFNIGVTQPPGCHTEEFGGGAGTYPYPSDWLLFNVDGRTPAGAVAYVNDAWEVREDFGHDVTQCAAFSTSWYSPAGQADDWTWSPAVALTGGATLSWRAIAYDPDYRDGYEVRVKTGAVPTQANQATSDVVFSTPAEETAWTDHSLSLASYAGQTVYIGFRNNSNDKFLLVIDDVHVIDDTPDLVATASPTFTTDYARAPSGYDVTPLLGVTAMNGGGATLTNVSGTATPTLDGSAAGIPVPASAPIASLAIGASEPLTFGAAAAYSGDGAWTTEYALTSDQSGSETNTANNIVDVPGTTIGGNELARWEGAVSGSLGIGAGDGGELGVAFTLEHDLLVGGAHFTMLSLPPDDGGMPPTPTPCPGFDYTLNLRAFDTVNNVPGDVIDTTVPVACTYEGGSYDVAFAAGRHLLAAGTYVLTAIEPVAGQTLPLALHVDRYVPASTWVVWPSSPFGDWAHFEDFGVAFARTPELSLLSAEASIFEDGFDGVPVAMTMQTVHKAAPVAQPSRPTRSVAPTRLTQAKR</sequence>
<dbReference type="Gene3D" id="2.60.120.200">
    <property type="match status" value="1"/>
</dbReference>
<reference evidence="3 4" key="1">
    <citation type="submission" date="2020-07" db="EMBL/GenBank/DDBJ databases">
        <title>Genomic Encyclopedia of Type Strains, Phase IV (KMG-V): Genome sequencing to study the core and pangenomes of soil and plant-associated prokaryotes.</title>
        <authorList>
            <person name="Whitman W."/>
        </authorList>
    </citation>
    <scope>NUCLEOTIDE SEQUENCE [LARGE SCALE GENOMIC DNA]</scope>
    <source>
        <strain evidence="3 4">RH2WT43</strain>
    </source>
</reference>
<dbReference type="AlphaFoldDB" id="A0A839F917"/>
<protein>
    <recommendedName>
        <fullName evidence="5">Cleaved adhesin domain-containing protein</fullName>
    </recommendedName>
</protein>
<dbReference type="RefSeq" id="WP_182531661.1">
    <property type="nucleotide sequence ID" value="NZ_JACGXL010000004.1"/>
</dbReference>
<accession>A0A839F917</accession>
<dbReference type="NCBIfam" id="NF038128">
    <property type="entry name" value="choice_anch_J"/>
    <property type="match status" value="1"/>
</dbReference>
<keyword evidence="2" id="KW-0732">Signal</keyword>
<evidence type="ECO:0000256" key="1">
    <source>
        <dbReference type="SAM" id="MobiDB-lite"/>
    </source>
</evidence>